<accession>A0ABU3VYV0</accession>
<dbReference type="Proteomes" id="UP001269819">
    <property type="component" value="Unassembled WGS sequence"/>
</dbReference>
<evidence type="ECO:0000313" key="1">
    <source>
        <dbReference type="EMBL" id="MDV2079469.1"/>
    </source>
</evidence>
<dbReference type="EMBL" id="JAWIIJ010000007">
    <property type="protein sequence ID" value="MDV2079469.1"/>
    <property type="molecule type" value="Genomic_DNA"/>
</dbReference>
<keyword evidence="2" id="KW-1185">Reference proteome</keyword>
<organism evidence="1 2">
    <name type="scientific">Marinobacter xestospongiae</name>
    <dbReference type="NCBI Taxonomy" id="994319"/>
    <lineage>
        <taxon>Bacteria</taxon>
        <taxon>Pseudomonadati</taxon>
        <taxon>Pseudomonadota</taxon>
        <taxon>Gammaproteobacteria</taxon>
        <taxon>Pseudomonadales</taxon>
        <taxon>Marinobacteraceae</taxon>
        <taxon>Marinobacter</taxon>
    </lineage>
</organism>
<name>A0ABU3VYV0_9GAMM</name>
<proteinExistence type="predicted"/>
<sequence length="93" mass="10514">MNQSELVSNLIKPLAELDIEAVSPREVVLAALRWPTDGWASEALDWLEQGVEIDGEVAAELESFASNKQNSQSKRHQAFALAKRWQRIRESRP</sequence>
<reference evidence="1 2" key="1">
    <citation type="submission" date="2023-10" db="EMBL/GenBank/DDBJ databases">
        <title>Characteristics and mechanism of a salt-tolerant marine origin heterotrophic nitrifying- aerobic denitrifying bacteria Marinobacter xestospongiae HN1.</title>
        <authorList>
            <person name="Qi R."/>
        </authorList>
    </citation>
    <scope>NUCLEOTIDE SEQUENCE [LARGE SCALE GENOMIC DNA]</scope>
    <source>
        <strain evidence="1 2">HN1</strain>
    </source>
</reference>
<protein>
    <submittedName>
        <fullName evidence="1">Uncharacterized protein</fullName>
    </submittedName>
</protein>
<dbReference type="RefSeq" id="WP_316974016.1">
    <property type="nucleotide sequence ID" value="NZ_JAWIIJ010000007.1"/>
</dbReference>
<gene>
    <name evidence="1" type="ORF">RYS15_12315</name>
</gene>
<evidence type="ECO:0000313" key="2">
    <source>
        <dbReference type="Proteomes" id="UP001269819"/>
    </source>
</evidence>
<comment type="caution">
    <text evidence="1">The sequence shown here is derived from an EMBL/GenBank/DDBJ whole genome shotgun (WGS) entry which is preliminary data.</text>
</comment>